<evidence type="ECO:0000313" key="3">
    <source>
        <dbReference type="Proteomes" id="UP000266441"/>
    </source>
</evidence>
<evidence type="ECO:0000313" key="2">
    <source>
        <dbReference type="EMBL" id="RIH65996.1"/>
    </source>
</evidence>
<protein>
    <submittedName>
        <fullName evidence="2">Uncharacterized protein</fullName>
    </submittedName>
</protein>
<gene>
    <name evidence="2" type="ORF">D1164_06945</name>
</gene>
<dbReference type="RefSeq" id="WP_119349231.1">
    <property type="nucleotide sequence ID" value="NZ_QWET01000004.1"/>
</dbReference>
<feature type="chain" id="PRO_5017296734" evidence="1">
    <location>
        <begin position="21"/>
        <end position="133"/>
    </location>
</feature>
<proteinExistence type="predicted"/>
<name>A0A399D3E3_9BACT</name>
<dbReference type="AlphaFoldDB" id="A0A399D3E3"/>
<accession>A0A399D3E3</accession>
<reference evidence="2 3" key="1">
    <citation type="journal article" date="2015" name="Int. J. Syst. Evol. Microbiol.">
        <title>Mariniphaga sediminis sp. nov., isolated from coastal sediment.</title>
        <authorList>
            <person name="Wang F.Q."/>
            <person name="Shen Q.Y."/>
            <person name="Chen G.J."/>
            <person name="Du Z.J."/>
        </authorList>
    </citation>
    <scope>NUCLEOTIDE SEQUENCE [LARGE SCALE GENOMIC DNA]</scope>
    <source>
        <strain evidence="2 3">SY21</strain>
    </source>
</reference>
<dbReference type="Proteomes" id="UP000266441">
    <property type="component" value="Unassembled WGS sequence"/>
</dbReference>
<feature type="signal peptide" evidence="1">
    <location>
        <begin position="1"/>
        <end position="20"/>
    </location>
</feature>
<organism evidence="2 3">
    <name type="scientific">Mariniphaga sediminis</name>
    <dbReference type="NCBI Taxonomy" id="1628158"/>
    <lineage>
        <taxon>Bacteria</taxon>
        <taxon>Pseudomonadati</taxon>
        <taxon>Bacteroidota</taxon>
        <taxon>Bacteroidia</taxon>
        <taxon>Marinilabiliales</taxon>
        <taxon>Prolixibacteraceae</taxon>
        <taxon>Mariniphaga</taxon>
    </lineage>
</organism>
<keyword evidence="3" id="KW-1185">Reference proteome</keyword>
<dbReference type="OrthoDB" id="4535652at2"/>
<dbReference type="EMBL" id="QWET01000004">
    <property type="protein sequence ID" value="RIH65996.1"/>
    <property type="molecule type" value="Genomic_DNA"/>
</dbReference>
<keyword evidence="1" id="KW-0732">Signal</keyword>
<comment type="caution">
    <text evidence="2">The sequence shown here is derived from an EMBL/GenBank/DDBJ whole genome shotgun (WGS) entry which is preliminary data.</text>
</comment>
<sequence>MKKVIFIFTIFCLFFQNVLAQSTDFRSQMNTIFEDVDLSQVPSGILFDYGLNLVDDSLYNGTVTNDNILSPQVWKSLYTDLWSSQITTTGSMPNVEDINAAIDTHASGEATVIPVLFYEYHRISPLAHIFNVW</sequence>
<evidence type="ECO:0000256" key="1">
    <source>
        <dbReference type="SAM" id="SignalP"/>
    </source>
</evidence>